<evidence type="ECO:0000256" key="1">
    <source>
        <dbReference type="SAM" id="SignalP"/>
    </source>
</evidence>
<feature type="chain" id="PRO_5029685476" evidence="1">
    <location>
        <begin position="23"/>
        <end position="442"/>
    </location>
</feature>
<evidence type="ECO:0000259" key="2">
    <source>
        <dbReference type="Pfam" id="PF05193"/>
    </source>
</evidence>
<comment type="caution">
    <text evidence="3">The sequence shown here is derived from an EMBL/GenBank/DDBJ whole genome shotgun (WGS) entry which is preliminary data.</text>
</comment>
<dbReference type="PANTHER" id="PTHR11851:SF224">
    <property type="entry name" value="PROCESSING PROTEASE"/>
    <property type="match status" value="1"/>
</dbReference>
<gene>
    <name evidence="3" type="ORF">G3O08_11275</name>
</gene>
<reference evidence="3 4" key="1">
    <citation type="submission" date="2020-02" db="EMBL/GenBank/DDBJ databases">
        <title>Out from the shadows clarifying the taxonomy of the family Cryomorphaceae and related taxa by utilizing the GTDB taxonomic framework.</title>
        <authorList>
            <person name="Bowman J.P."/>
        </authorList>
    </citation>
    <scope>NUCLEOTIDE SEQUENCE [LARGE SCALE GENOMIC DNA]</scope>
    <source>
        <strain evidence="3 4">QSSC 1-22</strain>
    </source>
</reference>
<proteinExistence type="predicted"/>
<dbReference type="InterPro" id="IPR050361">
    <property type="entry name" value="MPP/UQCRC_Complex"/>
</dbReference>
<evidence type="ECO:0000313" key="3">
    <source>
        <dbReference type="EMBL" id="NEN24081.1"/>
    </source>
</evidence>
<dbReference type="PANTHER" id="PTHR11851">
    <property type="entry name" value="METALLOPROTEASE"/>
    <property type="match status" value="1"/>
</dbReference>
<dbReference type="Proteomes" id="UP000486602">
    <property type="component" value="Unassembled WGS sequence"/>
</dbReference>
<evidence type="ECO:0000313" key="4">
    <source>
        <dbReference type="Proteomes" id="UP000486602"/>
    </source>
</evidence>
<keyword evidence="1" id="KW-0732">Signal</keyword>
<dbReference type="SUPFAM" id="SSF63411">
    <property type="entry name" value="LuxS/MPP-like metallohydrolase"/>
    <property type="match status" value="2"/>
</dbReference>
<feature type="domain" description="Peptidase M16 C-terminal" evidence="2">
    <location>
        <begin position="191"/>
        <end position="358"/>
    </location>
</feature>
<protein>
    <submittedName>
        <fullName evidence="3">Insulinase family protein</fullName>
    </submittedName>
</protein>
<dbReference type="AlphaFoldDB" id="A0A7K3WSN9"/>
<accession>A0A7K3WSN9</accession>
<dbReference type="GO" id="GO:0046872">
    <property type="term" value="F:metal ion binding"/>
    <property type="evidence" value="ECO:0007669"/>
    <property type="project" value="InterPro"/>
</dbReference>
<keyword evidence="4" id="KW-1185">Reference proteome</keyword>
<dbReference type="InterPro" id="IPR007863">
    <property type="entry name" value="Peptidase_M16_C"/>
</dbReference>
<name>A0A7K3WSN9_9FLAO</name>
<organism evidence="3 4">
    <name type="scientific">Cryomorpha ignava</name>
    <dbReference type="NCBI Taxonomy" id="101383"/>
    <lineage>
        <taxon>Bacteria</taxon>
        <taxon>Pseudomonadati</taxon>
        <taxon>Bacteroidota</taxon>
        <taxon>Flavobacteriia</taxon>
        <taxon>Flavobacteriales</taxon>
        <taxon>Cryomorphaceae</taxon>
        <taxon>Cryomorpha</taxon>
    </lineage>
</organism>
<feature type="signal peptide" evidence="1">
    <location>
        <begin position="1"/>
        <end position="22"/>
    </location>
</feature>
<dbReference type="EMBL" id="JAAGVY010000019">
    <property type="protein sequence ID" value="NEN24081.1"/>
    <property type="molecule type" value="Genomic_DNA"/>
</dbReference>
<dbReference type="Pfam" id="PF05193">
    <property type="entry name" value="Peptidase_M16_C"/>
    <property type="match status" value="1"/>
</dbReference>
<dbReference type="RefSeq" id="WP_163285477.1">
    <property type="nucleotide sequence ID" value="NZ_JAAGVY010000019.1"/>
</dbReference>
<dbReference type="Gene3D" id="3.30.830.10">
    <property type="entry name" value="Metalloenzyme, LuxS/M16 peptidase-like"/>
    <property type="match status" value="2"/>
</dbReference>
<dbReference type="InterPro" id="IPR011249">
    <property type="entry name" value="Metalloenz_LuxS/M16"/>
</dbReference>
<sequence length="442" mass="49071">MMKFKTGFLTLIMLIGVISANAESEPKTTEFEVNGLKVILRESVKGTVSARLFVKGGTSGYDKSKEGVESLALSLVMQSGPTDMTNDAFNLAAEAVGAQMSANSGYDYGTMSLNCVKIYWDESWKLFSDAIVNPAWRPEEFTILQNQMVTASKQSKTNADAHLRNIAFENAWSGTNYANIPDGTPGSLEALTIEDLKKHYNKVVVKDNVFLVVVGDISVEDLKKKITESLANLPKGKPAAVAQNDSQVKEGLSVENRELETNYILGIFDAPKRGTEEAVENDLAMSILGDRFFEELRTKRSLSYAPAASRTGNMAHPMNIVYISTTDPEQSLQVMVDEINKVKKDGFTEKELAGKKQSYLTRYYMGQETNSSIAMGLGVNEMNGGWEKMDTYTKEILETDVSDLNAIMQKYGDQIYWTYLGKEALVKPEFFLQPVKMEKLKK</sequence>